<organism evidence="6">
    <name type="scientific">Wollemia nobilis</name>
    <dbReference type="NCBI Taxonomy" id="56998"/>
    <lineage>
        <taxon>Eukaryota</taxon>
        <taxon>Viridiplantae</taxon>
        <taxon>Streptophyta</taxon>
        <taxon>Embryophyta</taxon>
        <taxon>Tracheophyta</taxon>
        <taxon>Spermatophyta</taxon>
        <taxon>Pinopsida</taxon>
        <taxon>Pinidae</taxon>
        <taxon>Conifers II</taxon>
        <taxon>Araucariales</taxon>
        <taxon>Araucariaceae</taxon>
        <taxon>Wollemia</taxon>
    </lineage>
</organism>
<protein>
    <submittedName>
        <fullName evidence="6">TSA: Wollemia nobilis Ref_Wollemi_Transcript_7340_3070 transcribed RNA sequence</fullName>
    </submittedName>
</protein>
<keyword evidence="4" id="KW-0539">Nucleus</keyword>
<dbReference type="PANTHER" id="PTHR13026">
    <property type="entry name" value="NNP-1 PROTEIN NOVEL NUCLEAR PROTEIN 1 NOP52"/>
    <property type="match status" value="1"/>
</dbReference>
<dbReference type="AlphaFoldDB" id="A0A0C9S7Y0"/>
<feature type="compositionally biased region" description="Basic residues" evidence="5">
    <location>
        <begin position="657"/>
        <end position="666"/>
    </location>
</feature>
<feature type="compositionally biased region" description="Polar residues" evidence="5">
    <location>
        <begin position="673"/>
        <end position="683"/>
    </location>
</feature>
<dbReference type="PANTHER" id="PTHR13026:SF0">
    <property type="entry name" value="RIBOSOMAL RNA PROCESSING 1B"/>
    <property type="match status" value="1"/>
</dbReference>
<comment type="similarity">
    <text evidence="2">Belongs to the RRP1 family.</text>
</comment>
<dbReference type="Pfam" id="PF05997">
    <property type="entry name" value="Nop52"/>
    <property type="match status" value="1"/>
</dbReference>
<feature type="region of interest" description="Disordered" evidence="5">
    <location>
        <begin position="722"/>
        <end position="762"/>
    </location>
</feature>
<comment type="subcellular location">
    <subcellularLocation>
        <location evidence="1">Nucleus</location>
    </subcellularLocation>
</comment>
<accession>A0A0C9S7Y0</accession>
<dbReference type="GO" id="GO:0030688">
    <property type="term" value="C:preribosome, small subunit precursor"/>
    <property type="evidence" value="ECO:0007669"/>
    <property type="project" value="InterPro"/>
</dbReference>
<sequence>MEESATGAETGDEKAAQKVGFAKHLASCDNTTRNRAVRLLESWLVSQGTVALDDMKKIWKGLFYCVWHADKRHVQADVIEKLAALVRTLDLNLARDYFQVFILTMRREWGGIDHLRLDKFYLMLRRFLHYVFVVLDARGWDAEVTTSFMRVLTEGTFLVDDKFPARGVSMHLVDVYLGEIAEFLPLREEAFGLVFEPLYAVLARASDRILVDRVRFNVFDCLVENGRKFVKRRQDQREGKGEEDDDDDENMVKFGCVALTMGCGKKMLELATAECTPQANRKALYAIHEEFEKLQKYFVASGISVSSTRVKRRRVLAEEGSRVFAGEEPRVSAEERSTVSAGEEGPQQVEDKMEIREQVKAGTGNEIKKIKKGKTKKAKKTLGDGNLRVEDKIGAILEEGCVEAMDVIKKVKKLKLKNREGPLDNGVQLMGDKVEIAGEGNGVKKIKKVKLKKAEKTVDQLAGGKQDVMEEGDVGMGMGNVKDKVKKPKLKKVKIAVGDKQDISEEGSLGIEKGTKKVKKGKAKKKAKKETKSCDVEEDEESISGFLFKKKKFKGSSELCEKKLKSKLKEQMSEVNEAKTDFGNGLSEVNEAKTDFGNGLHVEQNVGPLNGEASLELGDSVISNLRQKFESVAAELGDNVDLDSSPDATLGVPTSHGLKKRKRIKNVSKEASRSPSLLSSQENGGAAYGSVLHPNGDSSCGKSVEKTKKKVRFAMKRNIVWKPTSPLPPESLRMPPSATPRGSALKKGVPPGPIRTVKNSPSPQRLRILSLPVLKRRKKLKSGTKLVRKWQPNIFQISSA</sequence>
<keyword evidence="3" id="KW-0698">rRNA processing</keyword>
<feature type="compositionally biased region" description="Basic residues" evidence="5">
    <location>
        <begin position="516"/>
        <end position="529"/>
    </location>
</feature>
<evidence type="ECO:0000313" key="6">
    <source>
        <dbReference type="EMBL" id="JAG88542.1"/>
    </source>
</evidence>
<evidence type="ECO:0000256" key="3">
    <source>
        <dbReference type="ARBA" id="ARBA00022552"/>
    </source>
</evidence>
<feature type="compositionally biased region" description="Basic and acidic residues" evidence="5">
    <location>
        <begin position="327"/>
        <end position="337"/>
    </location>
</feature>
<dbReference type="InterPro" id="IPR010301">
    <property type="entry name" value="RRP1"/>
</dbReference>
<feature type="region of interest" description="Disordered" evidence="5">
    <location>
        <begin position="327"/>
        <end position="348"/>
    </location>
</feature>
<evidence type="ECO:0000256" key="2">
    <source>
        <dbReference type="ARBA" id="ARBA00006374"/>
    </source>
</evidence>
<reference evidence="6" key="1">
    <citation type="submission" date="2015-02" db="EMBL/GenBank/DDBJ databases">
        <title>A transcriptome of Wollemia nobilis - a relic of Gondwana.</title>
        <authorList>
            <person name="Chia J.Y."/>
            <person name="Leong Y.S."/>
            <person name="Abdul Karim S."/>
            <person name="Wan Azmi N."/>
            <person name="Hercus R."/>
            <person name="Croft L."/>
        </authorList>
    </citation>
    <scope>NUCLEOTIDE SEQUENCE</scope>
    <source>
        <strain evidence="6">MaeBrown</strain>
        <tissue evidence="6">Leaf</tissue>
    </source>
</reference>
<feature type="region of interest" description="Disordered" evidence="5">
    <location>
        <begin position="506"/>
        <end position="534"/>
    </location>
</feature>
<evidence type="ECO:0000256" key="4">
    <source>
        <dbReference type="ARBA" id="ARBA00023242"/>
    </source>
</evidence>
<proteinExistence type="inferred from homology"/>
<name>A0A0C9S7Y0_9CONI</name>
<dbReference type="EMBL" id="GCHU01007294">
    <property type="protein sequence ID" value="JAG88542.1"/>
    <property type="molecule type" value="Transcribed_RNA"/>
</dbReference>
<evidence type="ECO:0000256" key="5">
    <source>
        <dbReference type="SAM" id="MobiDB-lite"/>
    </source>
</evidence>
<feature type="region of interest" description="Disordered" evidence="5">
    <location>
        <begin position="640"/>
        <end position="704"/>
    </location>
</feature>
<dbReference type="GO" id="GO:0005634">
    <property type="term" value="C:nucleus"/>
    <property type="evidence" value="ECO:0007669"/>
    <property type="project" value="UniProtKB-SubCell"/>
</dbReference>
<dbReference type="GO" id="GO:0006364">
    <property type="term" value="P:rRNA processing"/>
    <property type="evidence" value="ECO:0007669"/>
    <property type="project" value="UniProtKB-KW"/>
</dbReference>
<evidence type="ECO:0000256" key="1">
    <source>
        <dbReference type="ARBA" id="ARBA00004123"/>
    </source>
</evidence>